<dbReference type="GO" id="GO:0005975">
    <property type="term" value="P:carbohydrate metabolic process"/>
    <property type="evidence" value="ECO:0007669"/>
    <property type="project" value="InterPro"/>
</dbReference>
<dbReference type="InterPro" id="IPR004276">
    <property type="entry name" value="GlycoTrans_28_N"/>
</dbReference>
<feature type="region of interest" description="Disordered" evidence="2">
    <location>
        <begin position="756"/>
        <end position="793"/>
    </location>
</feature>
<dbReference type="GO" id="GO:0016906">
    <property type="term" value="F:sterol 3-beta-glucosyltransferase activity"/>
    <property type="evidence" value="ECO:0007669"/>
    <property type="project" value="UniProtKB-ARBA"/>
</dbReference>
<evidence type="ECO:0000256" key="1">
    <source>
        <dbReference type="ARBA" id="ARBA00022679"/>
    </source>
</evidence>
<feature type="compositionally biased region" description="Polar residues" evidence="2">
    <location>
        <begin position="700"/>
        <end position="709"/>
    </location>
</feature>
<evidence type="ECO:0000259" key="3">
    <source>
        <dbReference type="Pfam" id="PF03033"/>
    </source>
</evidence>
<accession>A0A0B7JXY3</accession>
<dbReference type="Pfam" id="PF23625">
    <property type="entry name" value="UIM_2"/>
    <property type="match status" value="2"/>
</dbReference>
<evidence type="ECO:0000256" key="2">
    <source>
        <dbReference type="SAM" id="MobiDB-lite"/>
    </source>
</evidence>
<dbReference type="FunFam" id="3.40.50.2000:FF:000009">
    <property type="entry name" value="Sterol 3-beta-glucosyltransferase UGT80A2"/>
    <property type="match status" value="1"/>
</dbReference>
<dbReference type="SMART" id="SM00726">
    <property type="entry name" value="UIM"/>
    <property type="match status" value="7"/>
</dbReference>
<feature type="compositionally biased region" description="Basic and acidic residues" evidence="2">
    <location>
        <begin position="674"/>
        <end position="689"/>
    </location>
</feature>
<keyword evidence="1" id="KW-0808">Transferase</keyword>
<dbReference type="CDD" id="cd03784">
    <property type="entry name" value="GT1_Gtf-like"/>
    <property type="match status" value="1"/>
</dbReference>
<feature type="compositionally biased region" description="Basic and acidic residues" evidence="2">
    <location>
        <begin position="1281"/>
        <end position="1290"/>
    </location>
</feature>
<dbReference type="InterPro" id="IPR010610">
    <property type="entry name" value="EryCIII-like_C"/>
</dbReference>
<dbReference type="PANTHER" id="PTHR48050">
    <property type="entry name" value="STEROL 3-BETA-GLUCOSYLTRANSFERASE"/>
    <property type="match status" value="1"/>
</dbReference>
<evidence type="ECO:0000259" key="4">
    <source>
        <dbReference type="Pfam" id="PF06722"/>
    </source>
</evidence>
<reference evidence="5" key="1">
    <citation type="submission" date="2015-01" db="EMBL/GenBank/DDBJ databases">
        <authorList>
            <person name="Durling Mikael"/>
        </authorList>
    </citation>
    <scope>NUCLEOTIDE SEQUENCE</scope>
</reference>
<dbReference type="FunFam" id="3.40.50.2000:FF:000100">
    <property type="entry name" value="Glycosyltransferase family 1 protein"/>
    <property type="match status" value="1"/>
</dbReference>
<feature type="domain" description="Erythromycin biosynthesis protein CIII-like C-terminal" evidence="4">
    <location>
        <begin position="464"/>
        <end position="557"/>
    </location>
</feature>
<feature type="compositionally biased region" description="Basic and acidic residues" evidence="2">
    <location>
        <begin position="1197"/>
        <end position="1206"/>
    </location>
</feature>
<feature type="region of interest" description="Disordered" evidence="2">
    <location>
        <begin position="990"/>
        <end position="1015"/>
    </location>
</feature>
<evidence type="ECO:0000313" key="5">
    <source>
        <dbReference type="EMBL" id="CEO49968.1"/>
    </source>
</evidence>
<feature type="compositionally biased region" description="Polar residues" evidence="2">
    <location>
        <begin position="1149"/>
        <end position="1171"/>
    </location>
</feature>
<dbReference type="PROSITE" id="PS50330">
    <property type="entry name" value="UIM"/>
    <property type="match status" value="2"/>
</dbReference>
<dbReference type="InterPro" id="IPR002213">
    <property type="entry name" value="UDP_glucos_trans"/>
</dbReference>
<feature type="compositionally biased region" description="Polar residues" evidence="2">
    <location>
        <begin position="1006"/>
        <end position="1015"/>
    </location>
</feature>
<organism evidence="5">
    <name type="scientific">Bionectria ochroleuca</name>
    <name type="common">Gliocladium roseum</name>
    <dbReference type="NCBI Taxonomy" id="29856"/>
    <lineage>
        <taxon>Eukaryota</taxon>
        <taxon>Fungi</taxon>
        <taxon>Dikarya</taxon>
        <taxon>Ascomycota</taxon>
        <taxon>Pezizomycotina</taxon>
        <taxon>Sordariomycetes</taxon>
        <taxon>Hypocreomycetidae</taxon>
        <taxon>Hypocreales</taxon>
        <taxon>Bionectriaceae</taxon>
        <taxon>Clonostachys</taxon>
    </lineage>
</organism>
<dbReference type="PANTHER" id="PTHR48050:SF13">
    <property type="entry name" value="STEROL 3-BETA-GLUCOSYLTRANSFERASE UGT80A2"/>
    <property type="match status" value="1"/>
</dbReference>
<feature type="region of interest" description="Disordered" evidence="2">
    <location>
        <begin position="1"/>
        <end position="23"/>
    </location>
</feature>
<dbReference type="InterPro" id="IPR050426">
    <property type="entry name" value="Glycosyltransferase_28"/>
</dbReference>
<feature type="domain" description="Glycosyltransferase family 28 N-terminal" evidence="3">
    <location>
        <begin position="132"/>
        <end position="196"/>
    </location>
</feature>
<dbReference type="Pfam" id="PF03033">
    <property type="entry name" value="Glyco_transf_28"/>
    <property type="match status" value="1"/>
</dbReference>
<feature type="region of interest" description="Disordered" evidence="2">
    <location>
        <begin position="674"/>
        <end position="710"/>
    </location>
</feature>
<feature type="compositionally biased region" description="Basic and acidic residues" evidence="2">
    <location>
        <begin position="766"/>
        <end position="786"/>
    </location>
</feature>
<dbReference type="EMBL" id="CDPU01000016">
    <property type="protein sequence ID" value="CEO49968.1"/>
    <property type="molecule type" value="Genomic_DNA"/>
</dbReference>
<feature type="compositionally biased region" description="Gly residues" evidence="2">
    <location>
        <begin position="1296"/>
        <end position="1306"/>
    </location>
</feature>
<sequence length="1306" mass="141621">MTSAQEEKAILAQKLNQPPAVPSQTDYAAEALVTDGYMVQDLVPPDEEPPAYGDLHDQMQFSQPGVEAGAVVNDVGRVSISINTKNRLLADLLAPTFRAQERAYSSPALPPAYIPPSLGGQPGQPRPPRMNVVVQIVGSRGDVQPFVALGKVLKNTYGHRVRIATHPNFQSFVEENGLEFFSIGGDPAELMAFMVKHPGLMPGFGAIKSGEVTKRRKGIAEMLLGCWRSCFEAGDGLGPAQPPHRDEPLDFSQGLPYDDGRDHFVADAIIANPPSFAHVHIAEKLGIPLHMMFTMPWSPTRAFPHPLADIKSSNADEVLTQYLSYALVEMMTWQGLGDVINRFREKALDLPPLSMIWAPGLLNRLKIPYTYCWSPSLIPKPNDWGKHIDISGFYFLDLATNFTPDPDLAAFLAAGPPPVYIGFGSIVVDDPNALTQMIFEAIRTTGVRALVSKGWGGLGADDVGIPEGVYMLGNVPHDWLFQHVSCVVHHGGAGTTAAGIKAGKPTLVVPFFGDQPFWGSMVARAGAGPDPIPYKQLTAQKLADSISFCIQPDTIEKAMQYGEKVRNEKGTDVGAQAFHNHLDVESLRCSLAPSHTAVWRLRRSKVRLSPLAAATLVEQGALQYTDLKLYRAKEHNTDDQPPDPISAAACSLVADASGIGMAIADMPRELFRTRRKESDVFDTPERRASPEATTPPEINISPSANQSQEKGLGLYDEKQGDVETKSQITADTASTAPRPNESQTSLLDSASLLTTSAATTSSNSNDRPRTPGSRESRGKGIRRDSSPRAIGMDAAVGAGKSVGKIVTTGVKSPMNFCLGLAKGFRNIPHLYNDETVRPVEKVTDIPTGIKVAGKEFGYGLFDGIAGLVTQPLKGAEKDGVGGLVKGVGKGIGGLVAKPAAGKYSAPVEMGNEDLWTNIFAGFWGIPAYTMQGVHAQVSKLFARSSQNHIVTARIIQSQRELRSATIEERNDIMLRWQAGEFDLKRFHNWQKSDRSQQKSPAPGTSPYIQNSGSPRGNWINSINSFVPGLDEKLSKLPVDLSKIMKSSSSGSGPSHTGSAVSQISTDAEFERAIQASVQETSRGDAKEDAMIEAAVRQSVIAVRQNGELPDPVIKMADKNYSIFEDKEYKVTDEEYQALIEKAIQQSLGAASEDVPQSQEEAGSSRQKQAAIQEQPLLDTKVSAPAEQTVTQEPYDADLQRAIEASRHPPALPPRESPTEEDEFERAIAASKEEMEREKSQRTEEDVVLEYIKKQSLAEEEYRRQMSKGKERAPGDGQEDEDLRKAMEESLRMSGHGDSGPSGASGA</sequence>
<name>A0A0B7JXY3_BIOOC</name>
<proteinExistence type="predicted"/>
<gene>
    <name evidence="5" type="ORF">BN869_000006025_1</name>
</gene>
<feature type="compositionally biased region" description="Low complexity" evidence="2">
    <location>
        <begin position="1046"/>
        <end position="1058"/>
    </location>
</feature>
<dbReference type="SUPFAM" id="SSF53756">
    <property type="entry name" value="UDP-Glycosyltransferase/glycogen phosphorylase"/>
    <property type="match status" value="1"/>
</dbReference>
<dbReference type="Pfam" id="PF06722">
    <property type="entry name" value="EryCIII-like_C"/>
    <property type="match status" value="1"/>
</dbReference>
<dbReference type="Gene3D" id="3.40.50.2000">
    <property type="entry name" value="Glycogen Phosphorylase B"/>
    <property type="match status" value="2"/>
</dbReference>
<feature type="region of interest" description="Disordered" evidence="2">
    <location>
        <begin position="1149"/>
        <end position="1306"/>
    </location>
</feature>
<feature type="compositionally biased region" description="Basic and acidic residues" evidence="2">
    <location>
        <begin position="1230"/>
        <end position="1273"/>
    </location>
</feature>
<dbReference type="Pfam" id="PF02809">
    <property type="entry name" value="UIM"/>
    <property type="match status" value="3"/>
</dbReference>
<dbReference type="InterPro" id="IPR003903">
    <property type="entry name" value="UIM_dom"/>
</dbReference>
<protein>
    <submittedName>
        <fullName evidence="5">Uncharacterized protein</fullName>
    </submittedName>
</protein>
<feature type="region of interest" description="Disordered" evidence="2">
    <location>
        <begin position="1044"/>
        <end position="1063"/>
    </location>
</feature>
<feature type="compositionally biased region" description="Low complexity" evidence="2">
    <location>
        <begin position="756"/>
        <end position="765"/>
    </location>
</feature>